<reference evidence="2" key="1">
    <citation type="submission" date="2018-02" db="EMBL/GenBank/DDBJ databases">
        <title>Genome sequence of Candidatus Liberibacter europaeus.</title>
        <authorList>
            <person name="Frampton R.A."/>
            <person name="Thompson S.M."/>
            <person name="David C."/>
            <person name="Addison S.M."/>
            <person name="Smith G.R."/>
        </authorList>
    </citation>
    <scope>NUCLEOTIDE SEQUENCE [LARGE SCALE GENOMIC DNA]</scope>
</reference>
<proteinExistence type="predicted"/>
<evidence type="ECO:0000313" key="1">
    <source>
        <dbReference type="EMBL" id="PTL86020.1"/>
    </source>
</evidence>
<organism evidence="1 2">
    <name type="scientific">Candidatus Liberibacter europaeus</name>
    <dbReference type="NCBI Taxonomy" id="744859"/>
    <lineage>
        <taxon>Bacteria</taxon>
        <taxon>Pseudomonadati</taxon>
        <taxon>Pseudomonadota</taxon>
        <taxon>Alphaproteobacteria</taxon>
        <taxon>Hyphomicrobiales</taxon>
        <taxon>Rhizobiaceae</taxon>
        <taxon>Liberibacter</taxon>
    </lineage>
</organism>
<sequence>MDIVTMFSGAKIVTDMFTSLTKESGGADRYRASLAQENAKRADFLHLEREERARKEGILDAGLFRMRSELSGLSGVSADMWIGQRFMDVNKDINRERVSRQQTVNRFLKESRWHRDNADTADINKLLGVGSTALSGSMELYKLLQ</sequence>
<evidence type="ECO:0000313" key="2">
    <source>
        <dbReference type="Proteomes" id="UP000240811"/>
    </source>
</evidence>
<accession>A0A2T4VW91</accession>
<dbReference type="EMBL" id="PSQJ01000015">
    <property type="protein sequence ID" value="PTL86020.1"/>
    <property type="molecule type" value="Genomic_DNA"/>
</dbReference>
<comment type="caution">
    <text evidence="1">The sequence shown here is derived from an EMBL/GenBank/DDBJ whole genome shotgun (WGS) entry which is preliminary data.</text>
</comment>
<gene>
    <name evidence="1" type="ORF">C4617_05880</name>
</gene>
<dbReference type="Proteomes" id="UP000240811">
    <property type="component" value="Unassembled WGS sequence"/>
</dbReference>
<name>A0A2T4VW91_9HYPH</name>
<dbReference type="AlphaFoldDB" id="A0A2T4VW91"/>
<protein>
    <submittedName>
        <fullName evidence="1">Uncharacterized protein</fullName>
    </submittedName>
</protein>